<proteinExistence type="predicted"/>
<feature type="compositionally biased region" description="Basic and acidic residues" evidence="1">
    <location>
        <begin position="131"/>
        <end position="143"/>
    </location>
</feature>
<sequence length="170" mass="18457">MSPHPSRLSSLKWLIPKIPSRALMAKIAFNLGSFPLCGLLALPVMLLQLLSSLRPLLSLARLMLALALSIKSPRALYFALSQFLSTLSMASLTRPSLLYMFVQPLMTLLYLLTLLLSMLLSGLTLPSGGKEASKPHSESKGKDTSVYGDARGTRIAEDTEVKSLDSSPKL</sequence>
<dbReference type="AlphaFoldDB" id="A0A7C9DSL9"/>
<accession>A0A7C9DSL9</accession>
<evidence type="ECO:0000256" key="2">
    <source>
        <dbReference type="SAM" id="Phobius"/>
    </source>
</evidence>
<keyword evidence="2" id="KW-0812">Transmembrane</keyword>
<feature type="compositionally biased region" description="Basic and acidic residues" evidence="1">
    <location>
        <begin position="151"/>
        <end position="163"/>
    </location>
</feature>
<feature type="transmembrane region" description="Helical" evidence="2">
    <location>
        <begin position="27"/>
        <end position="46"/>
    </location>
</feature>
<reference evidence="3" key="2">
    <citation type="submission" date="2020-07" db="EMBL/GenBank/DDBJ databases">
        <authorList>
            <person name="Vera ALvarez R."/>
            <person name="Arias-Moreno D.M."/>
            <person name="Jimenez-Jacinto V."/>
            <person name="Jimenez-Bremont J.F."/>
            <person name="Swaminathan K."/>
            <person name="Moose S.P."/>
            <person name="Guerrero-Gonzalez M.L."/>
            <person name="Marino-Ramirez L."/>
            <person name="Landsman D."/>
            <person name="Rodriguez-Kessler M."/>
            <person name="Delgado-Sanchez P."/>
        </authorList>
    </citation>
    <scope>NUCLEOTIDE SEQUENCE</scope>
    <source>
        <tissue evidence="3">Cladode</tissue>
    </source>
</reference>
<feature type="transmembrane region" description="Helical" evidence="2">
    <location>
        <begin position="105"/>
        <end position="125"/>
    </location>
</feature>
<reference evidence="3" key="1">
    <citation type="journal article" date="2013" name="J. Plant Res.">
        <title>Effect of fungi and light on seed germination of three Opuntia species from semiarid lands of central Mexico.</title>
        <authorList>
            <person name="Delgado-Sanchez P."/>
            <person name="Jimenez-Bremont J.F."/>
            <person name="Guerrero-Gonzalez Mde L."/>
            <person name="Flores J."/>
        </authorList>
    </citation>
    <scope>NUCLEOTIDE SEQUENCE</scope>
    <source>
        <tissue evidence="3">Cladode</tissue>
    </source>
</reference>
<protein>
    <submittedName>
        <fullName evidence="3">Uncharacterized protein</fullName>
    </submittedName>
</protein>
<organism evidence="3">
    <name type="scientific">Opuntia streptacantha</name>
    <name type="common">Prickly pear cactus</name>
    <name type="synonym">Opuntia cardona</name>
    <dbReference type="NCBI Taxonomy" id="393608"/>
    <lineage>
        <taxon>Eukaryota</taxon>
        <taxon>Viridiplantae</taxon>
        <taxon>Streptophyta</taxon>
        <taxon>Embryophyta</taxon>
        <taxon>Tracheophyta</taxon>
        <taxon>Spermatophyta</taxon>
        <taxon>Magnoliopsida</taxon>
        <taxon>eudicotyledons</taxon>
        <taxon>Gunneridae</taxon>
        <taxon>Pentapetalae</taxon>
        <taxon>Caryophyllales</taxon>
        <taxon>Cactineae</taxon>
        <taxon>Cactaceae</taxon>
        <taxon>Opuntioideae</taxon>
        <taxon>Opuntia</taxon>
    </lineage>
</organism>
<dbReference type="EMBL" id="GISG01165776">
    <property type="protein sequence ID" value="MBA4650601.1"/>
    <property type="molecule type" value="Transcribed_RNA"/>
</dbReference>
<name>A0A7C9DSL9_OPUST</name>
<evidence type="ECO:0000313" key="3">
    <source>
        <dbReference type="EMBL" id="MBA4650601.1"/>
    </source>
</evidence>
<feature type="region of interest" description="Disordered" evidence="1">
    <location>
        <begin position="128"/>
        <end position="170"/>
    </location>
</feature>
<dbReference type="EMBL" id="GISG01165775">
    <property type="protein sequence ID" value="MBA4650600.1"/>
    <property type="molecule type" value="Transcribed_RNA"/>
</dbReference>
<keyword evidence="2" id="KW-0472">Membrane</keyword>
<evidence type="ECO:0000256" key="1">
    <source>
        <dbReference type="SAM" id="MobiDB-lite"/>
    </source>
</evidence>
<keyword evidence="2" id="KW-1133">Transmembrane helix</keyword>